<reference evidence="7 8" key="1">
    <citation type="submission" date="2015-01" db="EMBL/GenBank/DDBJ databases">
        <title>Draft genome of the acidophilic iron oxidizer Acidithrix ferrooxidans strain Py-F3.</title>
        <authorList>
            <person name="Poehlein A."/>
            <person name="Eisen S."/>
            <person name="Schloemann M."/>
            <person name="Johnson B.D."/>
            <person name="Daniel R."/>
            <person name="Muehling M."/>
        </authorList>
    </citation>
    <scope>NUCLEOTIDE SEQUENCE [LARGE SCALE GENOMIC DNA]</scope>
    <source>
        <strain evidence="7 8">Py-F3</strain>
    </source>
</reference>
<evidence type="ECO:0000256" key="4">
    <source>
        <dbReference type="ARBA" id="ARBA00022723"/>
    </source>
</evidence>
<dbReference type="Proteomes" id="UP000032360">
    <property type="component" value="Unassembled WGS sequence"/>
</dbReference>
<dbReference type="GO" id="GO:0046872">
    <property type="term" value="F:metal ion binding"/>
    <property type="evidence" value="ECO:0007669"/>
    <property type="project" value="UniProtKB-KW"/>
</dbReference>
<dbReference type="GO" id="GO:0106350">
    <property type="term" value="F:all-trans-octaprenyl-diphosphate synthase activity"/>
    <property type="evidence" value="ECO:0007669"/>
    <property type="project" value="UniProtKB-EC"/>
</dbReference>
<dbReference type="PROSITE" id="PS00444">
    <property type="entry name" value="POLYPRENYL_SYNTHASE_2"/>
    <property type="match status" value="1"/>
</dbReference>
<dbReference type="EC" id="2.5.1.90" evidence="7"/>
<dbReference type="AlphaFoldDB" id="A0A0D8HGY0"/>
<dbReference type="PANTHER" id="PTHR12001:SF85">
    <property type="entry name" value="SHORT CHAIN ISOPRENYL DIPHOSPHATE SYNTHASE"/>
    <property type="match status" value="1"/>
</dbReference>
<dbReference type="PATRIC" id="fig|1280514.3.peg.2750"/>
<dbReference type="SFLD" id="SFLDS00005">
    <property type="entry name" value="Isoprenoid_Synthase_Type_I"/>
    <property type="match status" value="1"/>
</dbReference>
<dbReference type="InterPro" id="IPR008949">
    <property type="entry name" value="Isoprenoid_synthase_dom_sf"/>
</dbReference>
<proteinExistence type="inferred from homology"/>
<sequence>MTKEMQLDRAPAGLRTIAQLVDRRLTKLFDDEKPRWERVDDGLIVPFEALEKMVASGGKRLRPAFCYYGYLGSGGYGDAPILVDLLTSLELLHTFALLHDDIMDGSSTRRGSSTVHERFIEEHRISSYRGESRRFGEGIGILIGDLAFVYADMMMEAAPLATRKIYSELRLEVNIGQYLDLIGTAKGRPTVESAQKVSIYKSGKYTIERPLQIGASLAGASLDQMEELSRFGLPLGEAFQLKDDLLGIFGDSTITGKPVGDDLREGKPTTLVAMTMDRLTGLAKSEFERLFALDLPNESQILAMMEMIEDCGSKAMVEDRVEMLVESSLLALDECYLLDSAKADLRDLAVFIASRAL</sequence>
<dbReference type="InterPro" id="IPR033749">
    <property type="entry name" value="Polyprenyl_synt_CS"/>
</dbReference>
<dbReference type="InterPro" id="IPR000092">
    <property type="entry name" value="Polyprenyl_synt"/>
</dbReference>
<comment type="caution">
    <text evidence="7">The sequence shown here is derived from an EMBL/GenBank/DDBJ whole genome shotgun (WGS) entry which is preliminary data.</text>
</comment>
<protein>
    <submittedName>
        <fullName evidence="7">Octaprenyl-diphosphate synthase</fullName>
        <ecNumber evidence="7">2.5.1.90</ecNumber>
    </submittedName>
</protein>
<keyword evidence="8" id="KW-1185">Reference proteome</keyword>
<name>A0A0D8HGY0_9ACTN</name>
<keyword evidence="4" id="KW-0479">Metal-binding</keyword>
<organism evidence="7 8">
    <name type="scientific">Acidithrix ferrooxidans</name>
    <dbReference type="NCBI Taxonomy" id="1280514"/>
    <lineage>
        <taxon>Bacteria</taxon>
        <taxon>Bacillati</taxon>
        <taxon>Actinomycetota</taxon>
        <taxon>Acidimicrobiia</taxon>
        <taxon>Acidimicrobiales</taxon>
        <taxon>Acidimicrobiaceae</taxon>
        <taxon>Acidithrix</taxon>
    </lineage>
</organism>
<evidence type="ECO:0000256" key="1">
    <source>
        <dbReference type="ARBA" id="ARBA00001946"/>
    </source>
</evidence>
<dbReference type="PROSITE" id="PS00723">
    <property type="entry name" value="POLYPRENYL_SYNTHASE_1"/>
    <property type="match status" value="1"/>
</dbReference>
<dbReference type="EMBL" id="JXYS01000067">
    <property type="protein sequence ID" value="KJF17027.1"/>
    <property type="molecule type" value="Genomic_DNA"/>
</dbReference>
<evidence type="ECO:0000256" key="3">
    <source>
        <dbReference type="ARBA" id="ARBA00022679"/>
    </source>
</evidence>
<dbReference type="STRING" id="1280514.AXFE_20980"/>
<dbReference type="Gene3D" id="1.10.600.10">
    <property type="entry name" value="Farnesyl Diphosphate Synthase"/>
    <property type="match status" value="1"/>
</dbReference>
<dbReference type="PANTHER" id="PTHR12001">
    <property type="entry name" value="GERANYLGERANYL PYROPHOSPHATE SYNTHASE"/>
    <property type="match status" value="1"/>
</dbReference>
<dbReference type="CDD" id="cd00685">
    <property type="entry name" value="Trans_IPPS_HT"/>
    <property type="match status" value="1"/>
</dbReference>
<evidence type="ECO:0000313" key="7">
    <source>
        <dbReference type="EMBL" id="KJF17027.1"/>
    </source>
</evidence>
<dbReference type="Pfam" id="PF00348">
    <property type="entry name" value="polyprenyl_synt"/>
    <property type="match status" value="1"/>
</dbReference>
<evidence type="ECO:0000256" key="2">
    <source>
        <dbReference type="ARBA" id="ARBA00006706"/>
    </source>
</evidence>
<comment type="cofactor">
    <cofactor evidence="1">
        <name>Mg(2+)</name>
        <dbReference type="ChEBI" id="CHEBI:18420"/>
    </cofactor>
</comment>
<keyword evidence="5" id="KW-0460">Magnesium</keyword>
<evidence type="ECO:0000256" key="6">
    <source>
        <dbReference type="RuleBase" id="RU004466"/>
    </source>
</evidence>
<dbReference type="GO" id="GO:0008299">
    <property type="term" value="P:isoprenoid biosynthetic process"/>
    <property type="evidence" value="ECO:0007669"/>
    <property type="project" value="InterPro"/>
</dbReference>
<gene>
    <name evidence="7" type="primary">ispB</name>
    <name evidence="7" type="ORF">AXFE_20980</name>
</gene>
<evidence type="ECO:0000256" key="5">
    <source>
        <dbReference type="ARBA" id="ARBA00022842"/>
    </source>
</evidence>
<keyword evidence="3 6" id="KW-0808">Transferase</keyword>
<comment type="similarity">
    <text evidence="2 6">Belongs to the FPP/GGPP synthase family.</text>
</comment>
<evidence type="ECO:0000313" key="8">
    <source>
        <dbReference type="Proteomes" id="UP000032360"/>
    </source>
</evidence>
<dbReference type="SUPFAM" id="SSF48576">
    <property type="entry name" value="Terpenoid synthases"/>
    <property type="match status" value="1"/>
</dbReference>
<accession>A0A0D8HGY0</accession>